<dbReference type="InterPro" id="IPR044862">
    <property type="entry name" value="Pro_4_hyd_alph_FE2OG_OXY"/>
</dbReference>
<evidence type="ECO:0000256" key="1">
    <source>
        <dbReference type="SAM" id="MobiDB-lite"/>
    </source>
</evidence>
<dbReference type="HOGENOM" id="CLU_007520_1_2_1"/>
<feature type="compositionally biased region" description="Acidic residues" evidence="1">
    <location>
        <begin position="44"/>
        <end position="59"/>
    </location>
</feature>
<dbReference type="Pfam" id="PF13640">
    <property type="entry name" value="2OG-FeII_Oxy_3"/>
    <property type="match status" value="1"/>
</dbReference>
<evidence type="ECO:0000313" key="4">
    <source>
        <dbReference type="Proteomes" id="UP000054166"/>
    </source>
</evidence>
<name>A0A0C3G6E5_PILCF</name>
<dbReference type="AlphaFoldDB" id="A0A0C3G6E5"/>
<feature type="region of interest" description="Disordered" evidence="1">
    <location>
        <begin position="940"/>
        <end position="988"/>
    </location>
</feature>
<dbReference type="Proteomes" id="UP000054166">
    <property type="component" value="Unassembled WGS sequence"/>
</dbReference>
<dbReference type="InParanoid" id="A0A0C3G6E5"/>
<evidence type="ECO:0000313" key="3">
    <source>
        <dbReference type="EMBL" id="KIM87384.1"/>
    </source>
</evidence>
<organism evidence="3 4">
    <name type="scientific">Piloderma croceum (strain F 1598)</name>
    <dbReference type="NCBI Taxonomy" id="765440"/>
    <lineage>
        <taxon>Eukaryota</taxon>
        <taxon>Fungi</taxon>
        <taxon>Dikarya</taxon>
        <taxon>Basidiomycota</taxon>
        <taxon>Agaricomycotina</taxon>
        <taxon>Agaricomycetes</taxon>
        <taxon>Agaricomycetidae</taxon>
        <taxon>Atheliales</taxon>
        <taxon>Atheliaceae</taxon>
        <taxon>Piloderma</taxon>
    </lineage>
</organism>
<feature type="domain" description="Prolyl 4-hydroxylase alpha subunit Fe(2+) 2OG dioxygenase" evidence="2">
    <location>
        <begin position="191"/>
        <end position="276"/>
    </location>
</feature>
<gene>
    <name evidence="3" type="ORF">PILCRDRAFT_95722</name>
</gene>
<dbReference type="Gene3D" id="2.60.120.620">
    <property type="entry name" value="q2cbj1_9rhob like domain"/>
    <property type="match status" value="1"/>
</dbReference>
<dbReference type="OrthoDB" id="124582at2759"/>
<dbReference type="PANTHER" id="PTHR33099">
    <property type="entry name" value="FE2OG DIOXYGENASE DOMAIN-CONTAINING PROTEIN"/>
    <property type="match status" value="1"/>
</dbReference>
<accession>A0A0C3G6E5</accession>
<dbReference type="PANTHER" id="PTHR33099:SF7">
    <property type="entry name" value="MYND-TYPE DOMAIN-CONTAINING PROTEIN"/>
    <property type="match status" value="1"/>
</dbReference>
<reference evidence="4" key="2">
    <citation type="submission" date="2015-01" db="EMBL/GenBank/DDBJ databases">
        <title>Evolutionary Origins and Diversification of the Mycorrhizal Mutualists.</title>
        <authorList>
            <consortium name="DOE Joint Genome Institute"/>
            <consortium name="Mycorrhizal Genomics Consortium"/>
            <person name="Kohler A."/>
            <person name="Kuo A."/>
            <person name="Nagy L.G."/>
            <person name="Floudas D."/>
            <person name="Copeland A."/>
            <person name="Barry K.W."/>
            <person name="Cichocki N."/>
            <person name="Veneault-Fourrey C."/>
            <person name="LaButti K."/>
            <person name="Lindquist E.A."/>
            <person name="Lipzen A."/>
            <person name="Lundell T."/>
            <person name="Morin E."/>
            <person name="Murat C."/>
            <person name="Riley R."/>
            <person name="Ohm R."/>
            <person name="Sun H."/>
            <person name="Tunlid A."/>
            <person name="Henrissat B."/>
            <person name="Grigoriev I.V."/>
            <person name="Hibbett D.S."/>
            <person name="Martin F."/>
        </authorList>
    </citation>
    <scope>NUCLEOTIDE SEQUENCE [LARGE SCALE GENOMIC DNA]</scope>
    <source>
        <strain evidence="4">F 1598</strain>
    </source>
</reference>
<reference evidence="3 4" key="1">
    <citation type="submission" date="2014-04" db="EMBL/GenBank/DDBJ databases">
        <authorList>
            <consortium name="DOE Joint Genome Institute"/>
            <person name="Kuo A."/>
            <person name="Tarkka M."/>
            <person name="Buscot F."/>
            <person name="Kohler A."/>
            <person name="Nagy L.G."/>
            <person name="Floudas D."/>
            <person name="Copeland A."/>
            <person name="Barry K.W."/>
            <person name="Cichocki N."/>
            <person name="Veneault-Fourrey C."/>
            <person name="LaButti K."/>
            <person name="Lindquist E.A."/>
            <person name="Lipzen A."/>
            <person name="Lundell T."/>
            <person name="Morin E."/>
            <person name="Murat C."/>
            <person name="Sun H."/>
            <person name="Tunlid A."/>
            <person name="Henrissat B."/>
            <person name="Grigoriev I.V."/>
            <person name="Hibbett D.S."/>
            <person name="Martin F."/>
            <person name="Nordberg H.P."/>
            <person name="Cantor M.N."/>
            <person name="Hua S.X."/>
        </authorList>
    </citation>
    <scope>NUCLEOTIDE SEQUENCE [LARGE SCALE GENOMIC DNA]</scope>
    <source>
        <strain evidence="3 4">F 1598</strain>
    </source>
</reference>
<feature type="region of interest" description="Disordered" evidence="1">
    <location>
        <begin position="18"/>
        <end position="68"/>
    </location>
</feature>
<protein>
    <recommendedName>
        <fullName evidence="2">Prolyl 4-hydroxylase alpha subunit Fe(2+) 2OG dioxygenase domain-containing protein</fullName>
    </recommendedName>
</protein>
<proteinExistence type="predicted"/>
<evidence type="ECO:0000259" key="2">
    <source>
        <dbReference type="Pfam" id="PF13640"/>
    </source>
</evidence>
<keyword evidence="4" id="KW-1185">Reference proteome</keyword>
<sequence length="988" mass="108996">MPTLPPNYPPVVYPAVVSPGPTHLDELSENNNKMEIDGPPENRDCEDDHMEEEREEDASSEVSEGTNLKSDLETALQGDFDFKGNYAFATPLPQAPNPGLHIKGLGLIGMPLSERDAKLIIGCAAQAPFGHGERTVVDTEVRDTFEIEPARISFQNPTWDFFVKDLVSRSVWPELGVGPYTTAPRCSLYKLLLYQTSSHFLPHQDTEKEQGMFATVIIVLPSLYTGGEVHVSHGNTSKIFDLASSSAFTTSLLTWYTDVMHEVKPITSGYRLALSYNLIHTSPGIPRPTLPNMHSALSHLRHILHKWSKGAYDGLDEETDIIAYLLEHEYSHVNLKMGALKGKDAHLVANLRGIAEEEGFMVCLANLEYNITGVADDDGRGYYGGYGGRKRNRWCDDEDDEDEDDGEAPCMIEETDTSMEVKNLVDLDGLSMMGGDLSLSQENLIPENPFEGVEPDDKEYEGYMGNELDIMLNAGGVPYALQKLKSAGPRSPTQEDRKMANYVLARINPRDKASALAMVDLAVQWNDLAMWNQTVKASGADKNLDMIGKDKLIAARDKFSFENIRLTIEEILKHITGLKTRSNLINSLSAHAPEGEREVLREWSIKQMALALSSLKNPNKEDIPVLMTIVRSSSKGLSFLSNKLLPQLIKIPSIYDFWIEFLLALQQNKSVLLNNGEASTSAGASAEAQSPFDKVLQRCLNAAICQWDSVAVQPRSYPYYGYNSSEPSSSKISRIIQLTDFCISTGHLKSCESLLALVINSQGDLPTKFRALYTPLISELRQVLTRKEVDMSFYPFGEFFRIIIGTYLQHILGAKPRQTRVPAMRKIGCGCVDCRAINTFFRRTHMEGYLRAAPDLVTYSAIRSGSPHGLVVTKSQDIVAAARWLIRQGEAKMFLGKIGGDVVIGKIMGDRHADVTKALHGSQQFRLTVVDAARQPGSALLNPAASAPSDPPVAVDLTAPNSSTVAGQKRKKTPEVDGDVIDLTVDSP</sequence>
<feature type="compositionally biased region" description="Basic and acidic residues" evidence="1">
    <location>
        <begin position="32"/>
        <end position="43"/>
    </location>
</feature>
<dbReference type="EMBL" id="KN832979">
    <property type="protein sequence ID" value="KIM87384.1"/>
    <property type="molecule type" value="Genomic_DNA"/>
</dbReference>
<feature type="compositionally biased region" description="Low complexity" evidence="1">
    <location>
        <begin position="943"/>
        <end position="956"/>
    </location>
</feature>